<dbReference type="InterPro" id="IPR051209">
    <property type="entry name" value="FAD-bind_Monooxygenase_sf"/>
</dbReference>
<comment type="cofactor">
    <cofactor evidence="1">
        <name>FAD</name>
        <dbReference type="ChEBI" id="CHEBI:57692"/>
    </cofactor>
</comment>
<sequence length="170" mass="19588">MFLGPNSPLTNSPLIIRMEAQGHYIASFLNQWQKEDIRPFEPKVAAVDGFMEQKDLFMKSMIWESDCRSWFKNANTGKISGLWPGSRLSYIEALAMQRFEDFHVTYATKNRFVYLENGFSQTHFRPGRDLTYYVHNEDRGESVFSELMSTGNAKNSASFLTAQQATKLSF</sequence>
<evidence type="ECO:0000256" key="1">
    <source>
        <dbReference type="ARBA" id="ARBA00001974"/>
    </source>
</evidence>
<evidence type="ECO:0000256" key="2">
    <source>
        <dbReference type="ARBA" id="ARBA00010139"/>
    </source>
</evidence>
<dbReference type="Gene3D" id="3.50.50.60">
    <property type="entry name" value="FAD/NAD(P)-binding domain"/>
    <property type="match status" value="1"/>
</dbReference>
<dbReference type="AlphaFoldDB" id="A0A8H5ZUX1"/>
<dbReference type="PANTHER" id="PTHR42877">
    <property type="entry name" value="L-ORNITHINE N(5)-MONOOXYGENASE-RELATED"/>
    <property type="match status" value="1"/>
</dbReference>
<dbReference type="PANTHER" id="PTHR42877:SF8">
    <property type="entry name" value="MONOOXYGENASE"/>
    <property type="match status" value="1"/>
</dbReference>
<proteinExistence type="inferred from homology"/>
<evidence type="ECO:0000256" key="4">
    <source>
        <dbReference type="ARBA" id="ARBA00022827"/>
    </source>
</evidence>
<evidence type="ECO:0000313" key="6">
    <source>
        <dbReference type="Proteomes" id="UP000541154"/>
    </source>
</evidence>
<accession>A0A8H5ZUX1</accession>
<keyword evidence="3" id="KW-0285">Flavoprotein</keyword>
<dbReference type="Proteomes" id="UP000541154">
    <property type="component" value="Unassembled WGS sequence"/>
</dbReference>
<keyword evidence="6" id="KW-1185">Reference proteome</keyword>
<protein>
    <submittedName>
        <fullName evidence="5">Uncharacterized protein</fullName>
    </submittedName>
</protein>
<comment type="caution">
    <text evidence="5">The sequence shown here is derived from an EMBL/GenBank/DDBJ whole genome shotgun (WGS) entry which is preliminary data.</text>
</comment>
<keyword evidence="4" id="KW-0274">FAD</keyword>
<dbReference type="InterPro" id="IPR036188">
    <property type="entry name" value="FAD/NAD-bd_sf"/>
</dbReference>
<evidence type="ECO:0000256" key="3">
    <source>
        <dbReference type="ARBA" id="ARBA00022630"/>
    </source>
</evidence>
<dbReference type="EMBL" id="SPNV01000673">
    <property type="protein sequence ID" value="KAF5854809.1"/>
    <property type="molecule type" value="Genomic_DNA"/>
</dbReference>
<gene>
    <name evidence="5" type="ORF">ETB97_011275</name>
</gene>
<evidence type="ECO:0000313" key="5">
    <source>
        <dbReference type="EMBL" id="KAF5854809.1"/>
    </source>
</evidence>
<organism evidence="5 6">
    <name type="scientific">Petromyces alliaceus</name>
    <name type="common">Aspergillus alliaceus</name>
    <dbReference type="NCBI Taxonomy" id="209559"/>
    <lineage>
        <taxon>Eukaryota</taxon>
        <taxon>Fungi</taxon>
        <taxon>Dikarya</taxon>
        <taxon>Ascomycota</taxon>
        <taxon>Pezizomycotina</taxon>
        <taxon>Eurotiomycetes</taxon>
        <taxon>Eurotiomycetidae</taxon>
        <taxon>Eurotiales</taxon>
        <taxon>Aspergillaceae</taxon>
        <taxon>Aspergillus</taxon>
        <taxon>Aspergillus subgen. Circumdati</taxon>
    </lineage>
</organism>
<comment type="similarity">
    <text evidence="2">Belongs to the FAD-binding monooxygenase family.</text>
</comment>
<reference evidence="5 6" key="1">
    <citation type="submission" date="2019-04" db="EMBL/GenBank/DDBJ databases">
        <title>Aspergillus burnettii sp. nov., novel species from soil in southeast Queensland.</title>
        <authorList>
            <person name="Gilchrist C.L.M."/>
            <person name="Pitt J.I."/>
            <person name="Lange L."/>
            <person name="Lacey H.J."/>
            <person name="Vuong D."/>
            <person name="Midgley D.J."/>
            <person name="Greenfield P."/>
            <person name="Bradbury M."/>
            <person name="Lacey E."/>
            <person name="Busk P.K."/>
            <person name="Pilgaard B."/>
            <person name="Chooi Y.H."/>
            <person name="Piggott A.M."/>
        </authorList>
    </citation>
    <scope>NUCLEOTIDE SEQUENCE [LARGE SCALE GENOMIC DNA]</scope>
    <source>
        <strain evidence="5 6">FRR 5400</strain>
    </source>
</reference>
<name>A0A8H5ZUX1_PETAA</name>